<evidence type="ECO:0000313" key="2">
    <source>
        <dbReference type="Proteomes" id="UP000729402"/>
    </source>
</evidence>
<comment type="caution">
    <text evidence="1">The sequence shown here is derived from an EMBL/GenBank/DDBJ whole genome shotgun (WGS) entry which is preliminary data.</text>
</comment>
<dbReference type="AlphaFoldDB" id="A0A8J5VH36"/>
<sequence>MWWVLTSWRAHWELGMHELRHRLRAAREWRHRLLGGCAGVEVAGAEVSAVGRALGTGRGPGSRGADNWEQGIAWEARRRGTT</sequence>
<protein>
    <submittedName>
        <fullName evidence="1">Uncharacterized protein</fullName>
    </submittedName>
</protein>
<accession>A0A8J5VH36</accession>
<dbReference type="EMBL" id="JAAALK010000287">
    <property type="protein sequence ID" value="KAG8060121.1"/>
    <property type="molecule type" value="Genomic_DNA"/>
</dbReference>
<organism evidence="1 2">
    <name type="scientific">Zizania palustris</name>
    <name type="common">Northern wild rice</name>
    <dbReference type="NCBI Taxonomy" id="103762"/>
    <lineage>
        <taxon>Eukaryota</taxon>
        <taxon>Viridiplantae</taxon>
        <taxon>Streptophyta</taxon>
        <taxon>Embryophyta</taxon>
        <taxon>Tracheophyta</taxon>
        <taxon>Spermatophyta</taxon>
        <taxon>Magnoliopsida</taxon>
        <taxon>Liliopsida</taxon>
        <taxon>Poales</taxon>
        <taxon>Poaceae</taxon>
        <taxon>BOP clade</taxon>
        <taxon>Oryzoideae</taxon>
        <taxon>Oryzeae</taxon>
        <taxon>Zizaniinae</taxon>
        <taxon>Zizania</taxon>
    </lineage>
</organism>
<evidence type="ECO:0000313" key="1">
    <source>
        <dbReference type="EMBL" id="KAG8060121.1"/>
    </source>
</evidence>
<name>A0A8J5VH36_ZIZPA</name>
<proteinExistence type="predicted"/>
<gene>
    <name evidence="1" type="ORF">GUJ93_ZPchr0002g23832</name>
</gene>
<reference evidence="1" key="2">
    <citation type="submission" date="2021-02" db="EMBL/GenBank/DDBJ databases">
        <authorList>
            <person name="Kimball J.A."/>
            <person name="Haas M.W."/>
            <person name="Macchietto M."/>
            <person name="Kono T."/>
            <person name="Duquette J."/>
            <person name="Shao M."/>
        </authorList>
    </citation>
    <scope>NUCLEOTIDE SEQUENCE</scope>
    <source>
        <tissue evidence="1">Fresh leaf tissue</tissue>
    </source>
</reference>
<keyword evidence="2" id="KW-1185">Reference proteome</keyword>
<reference evidence="1" key="1">
    <citation type="journal article" date="2021" name="bioRxiv">
        <title>Whole Genome Assembly and Annotation of Northern Wild Rice, Zizania palustris L., Supports a Whole Genome Duplication in the Zizania Genus.</title>
        <authorList>
            <person name="Haas M."/>
            <person name="Kono T."/>
            <person name="Macchietto M."/>
            <person name="Millas R."/>
            <person name="McGilp L."/>
            <person name="Shao M."/>
            <person name="Duquette J."/>
            <person name="Hirsch C.N."/>
            <person name="Kimball J."/>
        </authorList>
    </citation>
    <scope>NUCLEOTIDE SEQUENCE</scope>
    <source>
        <tissue evidence="1">Fresh leaf tissue</tissue>
    </source>
</reference>
<dbReference type="Proteomes" id="UP000729402">
    <property type="component" value="Unassembled WGS sequence"/>
</dbReference>